<name>A0A820MXK1_9BILA</name>
<keyword evidence="1" id="KW-0479">Metal-binding</keyword>
<evidence type="ECO:0000313" key="7">
    <source>
        <dbReference type="EMBL" id="CAF4379485.1"/>
    </source>
</evidence>
<feature type="region of interest" description="Disordered" evidence="5">
    <location>
        <begin position="48"/>
        <end position="92"/>
    </location>
</feature>
<evidence type="ECO:0000256" key="1">
    <source>
        <dbReference type="ARBA" id="ARBA00022723"/>
    </source>
</evidence>
<gene>
    <name evidence="7" type="ORF">OXD698_LOCUS50293</name>
</gene>
<dbReference type="PROSITE" id="PS51999">
    <property type="entry name" value="ZF_GRF"/>
    <property type="match status" value="1"/>
</dbReference>
<protein>
    <recommendedName>
        <fullName evidence="6">GRF-type domain-containing protein</fullName>
    </recommendedName>
</protein>
<reference evidence="7" key="1">
    <citation type="submission" date="2021-02" db="EMBL/GenBank/DDBJ databases">
        <authorList>
            <person name="Nowell W R."/>
        </authorList>
    </citation>
    <scope>NUCLEOTIDE SEQUENCE</scope>
</reference>
<dbReference type="GO" id="GO:0008270">
    <property type="term" value="F:zinc ion binding"/>
    <property type="evidence" value="ECO:0007669"/>
    <property type="project" value="UniProtKB-KW"/>
</dbReference>
<accession>A0A820MXK1</accession>
<evidence type="ECO:0000313" key="8">
    <source>
        <dbReference type="Proteomes" id="UP000663844"/>
    </source>
</evidence>
<comment type="caution">
    <text evidence="7">The sequence shown here is derived from an EMBL/GenBank/DDBJ whole genome shotgun (WGS) entry which is preliminary data.</text>
</comment>
<dbReference type="EMBL" id="CAJOAZ010023879">
    <property type="protein sequence ID" value="CAF4379485.1"/>
    <property type="molecule type" value="Genomic_DNA"/>
</dbReference>
<dbReference type="InterPro" id="IPR010666">
    <property type="entry name" value="Znf_GRF"/>
</dbReference>
<evidence type="ECO:0000259" key="6">
    <source>
        <dbReference type="PROSITE" id="PS51999"/>
    </source>
</evidence>
<feature type="compositionally biased region" description="Basic and acidic residues" evidence="5">
    <location>
        <begin position="72"/>
        <end position="81"/>
    </location>
</feature>
<proteinExistence type="predicted"/>
<dbReference type="Pfam" id="PF06839">
    <property type="entry name" value="Zn_ribbon_GRF"/>
    <property type="match status" value="1"/>
</dbReference>
<evidence type="ECO:0000256" key="5">
    <source>
        <dbReference type="SAM" id="MobiDB-lite"/>
    </source>
</evidence>
<organism evidence="7 8">
    <name type="scientific">Adineta steineri</name>
    <dbReference type="NCBI Taxonomy" id="433720"/>
    <lineage>
        <taxon>Eukaryota</taxon>
        <taxon>Metazoa</taxon>
        <taxon>Spiralia</taxon>
        <taxon>Gnathifera</taxon>
        <taxon>Rotifera</taxon>
        <taxon>Eurotatoria</taxon>
        <taxon>Bdelloidea</taxon>
        <taxon>Adinetida</taxon>
        <taxon>Adinetidae</taxon>
        <taxon>Adineta</taxon>
    </lineage>
</organism>
<keyword evidence="3" id="KW-0862">Zinc</keyword>
<dbReference type="Proteomes" id="UP000663844">
    <property type="component" value="Unassembled WGS sequence"/>
</dbReference>
<feature type="non-terminal residue" evidence="7">
    <location>
        <position position="1"/>
    </location>
</feature>
<sequence>SGITKCNCDVDAKELVVKKDGPNKGRAFFRCGNNDNCNFFAWKDETTSNHGGGGGQRQGGNNQPPASRKRRSSDNDEEGKQRKCGLCKGLNN</sequence>
<evidence type="ECO:0000256" key="3">
    <source>
        <dbReference type="ARBA" id="ARBA00022833"/>
    </source>
</evidence>
<dbReference type="AlphaFoldDB" id="A0A820MXK1"/>
<evidence type="ECO:0000256" key="4">
    <source>
        <dbReference type="PROSITE-ProRule" id="PRU01343"/>
    </source>
</evidence>
<feature type="domain" description="GRF-type" evidence="6">
    <location>
        <begin position="6"/>
        <end position="46"/>
    </location>
</feature>
<evidence type="ECO:0000256" key="2">
    <source>
        <dbReference type="ARBA" id="ARBA00022771"/>
    </source>
</evidence>
<keyword evidence="2 4" id="KW-0863">Zinc-finger</keyword>